<evidence type="ECO:0000256" key="5">
    <source>
        <dbReference type="SAM" id="SignalP"/>
    </source>
</evidence>
<feature type="region of interest" description="Disordered" evidence="4">
    <location>
        <begin position="232"/>
        <end position="300"/>
    </location>
</feature>
<evidence type="ECO:0000313" key="7">
    <source>
        <dbReference type="EMBL" id="CAK0784398.1"/>
    </source>
</evidence>
<dbReference type="EMBL" id="CAUYUE010000010">
    <property type="protein sequence ID" value="CAK0784398.1"/>
    <property type="molecule type" value="Genomic_DNA"/>
</dbReference>
<keyword evidence="3" id="KW-0333">Golgi apparatus</keyword>
<feature type="chain" id="PRO_5043740613" description="Exostosin GT47 domain-containing protein" evidence="5">
    <location>
        <begin position="30"/>
        <end position="799"/>
    </location>
</feature>
<sequence>MPNEHMTSRKTGGWLVLLTSLSALTGALCQDATLKLQSSNPYHHANSAGSPGQISNDKELAASLAELLATAMDTNDTRSIISTLPQQQVIYLPVDQDATSAAAGPLAGQQQANASAVSALLMHKLGAGALGSVSSATEIPAAVLPLQAALPYGSGNAASEQSAAQSDSATGITLLPAGSGDTEAQEVNAATASRAEGAAAGTLLPAQAQQVDPVLNQEANNMTEADLHQSKGALEQQKETGITQPGPVVTAPPQPEAGATLLPRPGNLPTPAHAPAPAAQRGPGLILKKDTKAKSRAEEGSLGCKRNRNAPCKFFILDMSEIAVELGFPACSVDRFVADPESGITLPNPALVPNFTRSDPPEGHSWIYPYTTQPHYQSQNAGPWYVYHTLKNSVNTVPTIAQADAVYVYDYCYVMWALGDHHAAGHWWLRDNYIPDRRAGQYLLSAYRAVMGLPRWKRTGGRDFVFYHSHPGFEWDDLDVTTAYQDTICNDFQWAIMLGVEQGQRWRCRSYNPRNNVIVPYSSTESINSVPLKQGHEKETLLYFRGRCDAALPGNMGKLMRSTVVRNLREGMGPPGAGEAPQAQRAPEINVCCHGQDAGDEVRCTEREFEMNRFATQQHRSLVEQMADSAFCLIMPGNSQSSQRLTEAFLTGCIPVFLGPPWHSLPLTQKVDYAQAALFLNISAHVSGSAEAQVAWWQHSELRMKNGLDPRTQDVDRYSPAWWYADVPETAIIPLRKLEAVLPYLRQMPDAWMEQKRQAVMKYRNLFIYTTAPQDEPSASDALIDLMCSHAKFGGFQES</sequence>
<evidence type="ECO:0000256" key="2">
    <source>
        <dbReference type="ARBA" id="ARBA00010271"/>
    </source>
</evidence>
<comment type="similarity">
    <text evidence="2">Belongs to the glycosyltransferase 47 family.</text>
</comment>
<name>A0AAV1IAK3_9CHLO</name>
<evidence type="ECO:0000256" key="1">
    <source>
        <dbReference type="ARBA" id="ARBA00004323"/>
    </source>
</evidence>
<feature type="region of interest" description="Disordered" evidence="4">
    <location>
        <begin position="154"/>
        <end position="192"/>
    </location>
</feature>
<feature type="compositionally biased region" description="Low complexity" evidence="4">
    <location>
        <begin position="154"/>
        <end position="169"/>
    </location>
</feature>
<evidence type="ECO:0000256" key="4">
    <source>
        <dbReference type="SAM" id="MobiDB-lite"/>
    </source>
</evidence>
<proteinExistence type="inferred from homology"/>
<organism evidence="7 8">
    <name type="scientific">Coccomyxa viridis</name>
    <dbReference type="NCBI Taxonomy" id="1274662"/>
    <lineage>
        <taxon>Eukaryota</taxon>
        <taxon>Viridiplantae</taxon>
        <taxon>Chlorophyta</taxon>
        <taxon>core chlorophytes</taxon>
        <taxon>Trebouxiophyceae</taxon>
        <taxon>Trebouxiophyceae incertae sedis</taxon>
        <taxon>Coccomyxaceae</taxon>
        <taxon>Coccomyxa</taxon>
    </lineage>
</organism>
<dbReference type="InterPro" id="IPR004263">
    <property type="entry name" value="Exostosin"/>
</dbReference>
<dbReference type="AlphaFoldDB" id="A0AAV1IAK3"/>
<evidence type="ECO:0000256" key="3">
    <source>
        <dbReference type="ARBA" id="ARBA00023034"/>
    </source>
</evidence>
<dbReference type="Proteomes" id="UP001314263">
    <property type="component" value="Unassembled WGS sequence"/>
</dbReference>
<comment type="caution">
    <text evidence="7">The sequence shown here is derived from an EMBL/GenBank/DDBJ whole genome shotgun (WGS) entry which is preliminary data.</text>
</comment>
<feature type="domain" description="Exostosin GT47" evidence="6">
    <location>
        <begin position="375"/>
        <end position="681"/>
    </location>
</feature>
<keyword evidence="8" id="KW-1185">Reference proteome</keyword>
<comment type="subcellular location">
    <subcellularLocation>
        <location evidence="1">Golgi apparatus membrane</location>
        <topology evidence="1">Single-pass type II membrane protein</topology>
    </subcellularLocation>
</comment>
<dbReference type="GO" id="GO:0016757">
    <property type="term" value="F:glycosyltransferase activity"/>
    <property type="evidence" value="ECO:0007669"/>
    <property type="project" value="InterPro"/>
</dbReference>
<reference evidence="7 8" key="1">
    <citation type="submission" date="2023-10" db="EMBL/GenBank/DDBJ databases">
        <authorList>
            <person name="Maclean D."/>
            <person name="Macfadyen A."/>
        </authorList>
    </citation>
    <scope>NUCLEOTIDE SEQUENCE [LARGE SCALE GENOMIC DNA]</scope>
</reference>
<gene>
    <name evidence="7" type="ORF">CVIRNUC_007602</name>
</gene>
<feature type="signal peptide" evidence="5">
    <location>
        <begin position="1"/>
        <end position="29"/>
    </location>
</feature>
<dbReference type="GO" id="GO:0000139">
    <property type="term" value="C:Golgi membrane"/>
    <property type="evidence" value="ECO:0007669"/>
    <property type="project" value="UniProtKB-SubCell"/>
</dbReference>
<evidence type="ECO:0000259" key="6">
    <source>
        <dbReference type="Pfam" id="PF03016"/>
    </source>
</evidence>
<evidence type="ECO:0000313" key="8">
    <source>
        <dbReference type="Proteomes" id="UP001314263"/>
    </source>
</evidence>
<keyword evidence="5" id="KW-0732">Signal</keyword>
<dbReference type="PANTHER" id="PTHR11062">
    <property type="entry name" value="EXOSTOSIN HEPARAN SULFATE GLYCOSYLTRANSFERASE -RELATED"/>
    <property type="match status" value="1"/>
</dbReference>
<dbReference type="Pfam" id="PF03016">
    <property type="entry name" value="Exostosin_GT47"/>
    <property type="match status" value="1"/>
</dbReference>
<protein>
    <recommendedName>
        <fullName evidence="6">Exostosin GT47 domain-containing protein</fullName>
    </recommendedName>
</protein>
<feature type="compositionally biased region" description="Basic and acidic residues" evidence="4">
    <location>
        <begin position="287"/>
        <end position="299"/>
    </location>
</feature>
<accession>A0AAV1IAK3</accession>
<dbReference type="InterPro" id="IPR040911">
    <property type="entry name" value="Exostosin_GT47"/>
</dbReference>